<sequence length="157" mass="18187">MKQLLPFLMFFSFPALSQEVTRVPVSGLEKLLHHPDTALVVNLWATWCGPCIKEIPHFEKQARLLKGQKVKFIFLSLDMEDAYPQKIRQFARRYKIHSPVYWLDESNANKYAAHIDPRWEGSIPATIFIHAGKGYRKFVEGGISEAELKEEVSRLMK</sequence>
<keyword evidence="7" id="KW-1185">Reference proteome</keyword>
<accession>A0A512RDP4</accession>
<dbReference type="SUPFAM" id="SSF52833">
    <property type="entry name" value="Thioredoxin-like"/>
    <property type="match status" value="1"/>
</dbReference>
<comment type="subcellular location">
    <subcellularLocation>
        <location evidence="1">Cell envelope</location>
    </subcellularLocation>
</comment>
<dbReference type="PROSITE" id="PS51352">
    <property type="entry name" value="THIOREDOXIN_2"/>
    <property type="match status" value="1"/>
</dbReference>
<dbReference type="GO" id="GO:0017004">
    <property type="term" value="P:cytochrome complex assembly"/>
    <property type="evidence" value="ECO:0007669"/>
    <property type="project" value="UniProtKB-KW"/>
</dbReference>
<gene>
    <name evidence="6" type="ORF">CCY01nite_00810</name>
</gene>
<protein>
    <recommendedName>
        <fullName evidence="5">Thioredoxin domain-containing protein</fullName>
    </recommendedName>
</protein>
<dbReference type="RefSeq" id="WP_146857329.1">
    <property type="nucleotide sequence ID" value="NZ_BKAU01000001.1"/>
</dbReference>
<evidence type="ECO:0000313" key="7">
    <source>
        <dbReference type="Proteomes" id="UP000321436"/>
    </source>
</evidence>
<keyword evidence="3" id="KW-1015">Disulfide bond</keyword>
<dbReference type="Proteomes" id="UP000321436">
    <property type="component" value="Unassembled WGS sequence"/>
</dbReference>
<dbReference type="Pfam" id="PF00578">
    <property type="entry name" value="AhpC-TSA"/>
    <property type="match status" value="1"/>
</dbReference>
<dbReference type="OrthoDB" id="9815205at2"/>
<dbReference type="GO" id="GO:0016209">
    <property type="term" value="F:antioxidant activity"/>
    <property type="evidence" value="ECO:0007669"/>
    <property type="project" value="InterPro"/>
</dbReference>
<dbReference type="InterPro" id="IPR036249">
    <property type="entry name" value="Thioredoxin-like_sf"/>
</dbReference>
<dbReference type="EMBL" id="BKAU01000001">
    <property type="protein sequence ID" value="GEP93821.1"/>
    <property type="molecule type" value="Genomic_DNA"/>
</dbReference>
<dbReference type="GO" id="GO:0030313">
    <property type="term" value="C:cell envelope"/>
    <property type="evidence" value="ECO:0007669"/>
    <property type="project" value="UniProtKB-SubCell"/>
</dbReference>
<feature type="domain" description="Thioredoxin" evidence="5">
    <location>
        <begin position="2"/>
        <end position="157"/>
    </location>
</feature>
<comment type="caution">
    <text evidence="6">The sequence shown here is derived from an EMBL/GenBank/DDBJ whole genome shotgun (WGS) entry which is preliminary data.</text>
</comment>
<evidence type="ECO:0000256" key="2">
    <source>
        <dbReference type="ARBA" id="ARBA00022748"/>
    </source>
</evidence>
<evidence type="ECO:0000313" key="6">
    <source>
        <dbReference type="EMBL" id="GEP93821.1"/>
    </source>
</evidence>
<proteinExistence type="predicted"/>
<dbReference type="Gene3D" id="3.40.30.10">
    <property type="entry name" value="Glutaredoxin"/>
    <property type="match status" value="1"/>
</dbReference>
<keyword evidence="4" id="KW-0676">Redox-active center</keyword>
<organism evidence="6 7">
    <name type="scientific">Chitinophaga cymbidii</name>
    <dbReference type="NCBI Taxonomy" id="1096750"/>
    <lineage>
        <taxon>Bacteria</taxon>
        <taxon>Pseudomonadati</taxon>
        <taxon>Bacteroidota</taxon>
        <taxon>Chitinophagia</taxon>
        <taxon>Chitinophagales</taxon>
        <taxon>Chitinophagaceae</taxon>
        <taxon>Chitinophaga</taxon>
    </lineage>
</organism>
<dbReference type="AlphaFoldDB" id="A0A512RDP4"/>
<evidence type="ECO:0000256" key="4">
    <source>
        <dbReference type="ARBA" id="ARBA00023284"/>
    </source>
</evidence>
<dbReference type="InterPro" id="IPR000866">
    <property type="entry name" value="AhpC/TSA"/>
</dbReference>
<name>A0A512RDP4_9BACT</name>
<keyword evidence="2" id="KW-0201">Cytochrome c-type biogenesis</keyword>
<evidence type="ECO:0000256" key="3">
    <source>
        <dbReference type="ARBA" id="ARBA00023157"/>
    </source>
</evidence>
<dbReference type="PANTHER" id="PTHR42852">
    <property type="entry name" value="THIOL:DISULFIDE INTERCHANGE PROTEIN DSBE"/>
    <property type="match status" value="1"/>
</dbReference>
<dbReference type="CDD" id="cd02966">
    <property type="entry name" value="TlpA_like_family"/>
    <property type="match status" value="1"/>
</dbReference>
<evidence type="ECO:0000259" key="5">
    <source>
        <dbReference type="PROSITE" id="PS51352"/>
    </source>
</evidence>
<dbReference type="GO" id="GO:0016491">
    <property type="term" value="F:oxidoreductase activity"/>
    <property type="evidence" value="ECO:0007669"/>
    <property type="project" value="InterPro"/>
</dbReference>
<reference evidence="6 7" key="1">
    <citation type="submission" date="2019-07" db="EMBL/GenBank/DDBJ databases">
        <title>Whole genome shotgun sequence of Chitinophaga cymbidii NBRC 109752.</title>
        <authorList>
            <person name="Hosoyama A."/>
            <person name="Uohara A."/>
            <person name="Ohji S."/>
            <person name="Ichikawa N."/>
        </authorList>
    </citation>
    <scope>NUCLEOTIDE SEQUENCE [LARGE SCALE GENOMIC DNA]</scope>
    <source>
        <strain evidence="6 7">NBRC 109752</strain>
    </source>
</reference>
<dbReference type="InterPro" id="IPR050553">
    <property type="entry name" value="Thioredoxin_ResA/DsbE_sf"/>
</dbReference>
<dbReference type="InterPro" id="IPR013766">
    <property type="entry name" value="Thioredoxin_domain"/>
</dbReference>
<dbReference type="PANTHER" id="PTHR42852:SF6">
    <property type="entry name" value="THIOL:DISULFIDE INTERCHANGE PROTEIN DSBE"/>
    <property type="match status" value="1"/>
</dbReference>
<evidence type="ECO:0000256" key="1">
    <source>
        <dbReference type="ARBA" id="ARBA00004196"/>
    </source>
</evidence>